<dbReference type="SUPFAM" id="SSF103481">
    <property type="entry name" value="Multidrug resistance efflux transporter EmrE"/>
    <property type="match status" value="2"/>
</dbReference>
<evidence type="ECO:0000256" key="2">
    <source>
        <dbReference type="ARBA" id="ARBA00022692"/>
    </source>
</evidence>
<dbReference type="InterPro" id="IPR037185">
    <property type="entry name" value="EmrE-like"/>
</dbReference>
<comment type="subcellular location">
    <subcellularLocation>
        <location evidence="1">Membrane</location>
        <topology evidence="1">Multi-pass membrane protein</topology>
    </subcellularLocation>
</comment>
<feature type="transmembrane region" description="Helical" evidence="5">
    <location>
        <begin position="71"/>
        <end position="93"/>
    </location>
</feature>
<dbReference type="Pfam" id="PF00892">
    <property type="entry name" value="EamA"/>
    <property type="match status" value="2"/>
</dbReference>
<name>A0A2G8KBU4_STIJA</name>
<feature type="transmembrane region" description="Helical" evidence="5">
    <location>
        <begin position="252"/>
        <end position="272"/>
    </location>
</feature>
<feature type="domain" description="EamA" evidence="6">
    <location>
        <begin position="11"/>
        <end position="140"/>
    </location>
</feature>
<dbReference type="PANTHER" id="PTHR22911">
    <property type="entry name" value="ACYL-MALONYL CONDENSING ENZYME-RELATED"/>
    <property type="match status" value="1"/>
</dbReference>
<proteinExistence type="predicted"/>
<evidence type="ECO:0000256" key="3">
    <source>
        <dbReference type="ARBA" id="ARBA00022989"/>
    </source>
</evidence>
<evidence type="ECO:0000259" key="6">
    <source>
        <dbReference type="Pfam" id="PF00892"/>
    </source>
</evidence>
<reference evidence="7 8" key="1">
    <citation type="journal article" date="2017" name="PLoS Biol.">
        <title>The sea cucumber genome provides insights into morphological evolution and visceral regeneration.</title>
        <authorList>
            <person name="Zhang X."/>
            <person name="Sun L."/>
            <person name="Yuan J."/>
            <person name="Sun Y."/>
            <person name="Gao Y."/>
            <person name="Zhang L."/>
            <person name="Li S."/>
            <person name="Dai H."/>
            <person name="Hamel J.F."/>
            <person name="Liu C."/>
            <person name="Yu Y."/>
            <person name="Liu S."/>
            <person name="Lin W."/>
            <person name="Guo K."/>
            <person name="Jin S."/>
            <person name="Xu P."/>
            <person name="Storey K.B."/>
            <person name="Huan P."/>
            <person name="Zhang T."/>
            <person name="Zhou Y."/>
            <person name="Zhang J."/>
            <person name="Lin C."/>
            <person name="Li X."/>
            <person name="Xing L."/>
            <person name="Huo D."/>
            <person name="Sun M."/>
            <person name="Wang L."/>
            <person name="Mercier A."/>
            <person name="Li F."/>
            <person name="Yang H."/>
            <person name="Xiang J."/>
        </authorList>
    </citation>
    <scope>NUCLEOTIDE SEQUENCE [LARGE SCALE GENOMIC DNA]</scope>
    <source>
        <strain evidence="7">Shaxun</strain>
        <tissue evidence="7">Muscle</tissue>
    </source>
</reference>
<evidence type="ECO:0000313" key="8">
    <source>
        <dbReference type="Proteomes" id="UP000230750"/>
    </source>
</evidence>
<feature type="transmembrane region" description="Helical" evidence="5">
    <location>
        <begin position="12"/>
        <end position="33"/>
    </location>
</feature>
<feature type="domain" description="EamA" evidence="6">
    <location>
        <begin position="159"/>
        <end position="289"/>
    </location>
</feature>
<dbReference type="GO" id="GO:0016020">
    <property type="term" value="C:membrane"/>
    <property type="evidence" value="ECO:0007669"/>
    <property type="project" value="UniProtKB-SubCell"/>
</dbReference>
<dbReference type="EMBL" id="MRZV01000712">
    <property type="protein sequence ID" value="PIK45474.1"/>
    <property type="molecule type" value="Genomic_DNA"/>
</dbReference>
<feature type="transmembrane region" description="Helical" evidence="5">
    <location>
        <begin position="99"/>
        <end position="118"/>
    </location>
</feature>
<evidence type="ECO:0000256" key="5">
    <source>
        <dbReference type="SAM" id="Phobius"/>
    </source>
</evidence>
<evidence type="ECO:0000256" key="4">
    <source>
        <dbReference type="ARBA" id="ARBA00023136"/>
    </source>
</evidence>
<feature type="transmembrane region" description="Helical" evidence="5">
    <location>
        <begin position="158"/>
        <end position="178"/>
    </location>
</feature>
<protein>
    <recommendedName>
        <fullName evidence="6">EamA domain-containing protein</fullName>
    </recommendedName>
</protein>
<feature type="transmembrane region" description="Helical" evidence="5">
    <location>
        <begin position="39"/>
        <end position="59"/>
    </location>
</feature>
<dbReference type="Proteomes" id="UP000230750">
    <property type="component" value="Unassembled WGS sequence"/>
</dbReference>
<gene>
    <name evidence="7" type="ORF">BSL78_17668</name>
</gene>
<comment type="caution">
    <text evidence="7">The sequence shown here is derived from an EMBL/GenBank/DDBJ whole genome shotgun (WGS) entry which is preliminary data.</text>
</comment>
<accession>A0A2G8KBU4</accession>
<keyword evidence="8" id="KW-1185">Reference proteome</keyword>
<keyword evidence="4 5" id="KW-0472">Membrane</keyword>
<keyword evidence="3 5" id="KW-1133">Transmembrane helix</keyword>
<dbReference type="PANTHER" id="PTHR22911:SF6">
    <property type="entry name" value="SOLUTE CARRIER FAMILY 35 MEMBER G1"/>
    <property type="match status" value="1"/>
</dbReference>
<sequence length="326" mass="35883">MSVIRTLRSQRGIFNALVGGIMLGVHGLGTNLLARTISPWIICFFFTICHLVVIPWINWELNNKYTLTNILMIFIAGLFGTLHLCFISFAFAFTSVGNTSAILYTKPLFSALFGKCLIKEPLAWIDALLILANFIGVLLVGKPPFLFGGKLTSDSRELVGAMLSLVGAICGALQYVSIRKIVADDVFDTATILLAKTVAGFLIYSMGILFNITELKPLETTLEWFYLSIVCVCGLTEVLFTYFALETLNAKTVALITAIDVLTSYLLQIAFTSDKVDWMAITGALLITSAPVVYGIMGIREQILQERENKGQELQDRDGDEHLSAK</sequence>
<keyword evidence="2 5" id="KW-0812">Transmembrane</keyword>
<dbReference type="STRING" id="307972.A0A2G8KBU4"/>
<dbReference type="AlphaFoldDB" id="A0A2G8KBU4"/>
<feature type="transmembrane region" description="Helical" evidence="5">
    <location>
        <begin position="125"/>
        <end position="146"/>
    </location>
</feature>
<dbReference type="OrthoDB" id="306876at2759"/>
<feature type="transmembrane region" description="Helical" evidence="5">
    <location>
        <begin position="278"/>
        <end position="297"/>
    </location>
</feature>
<organism evidence="7 8">
    <name type="scientific">Stichopus japonicus</name>
    <name type="common">Sea cucumber</name>
    <dbReference type="NCBI Taxonomy" id="307972"/>
    <lineage>
        <taxon>Eukaryota</taxon>
        <taxon>Metazoa</taxon>
        <taxon>Echinodermata</taxon>
        <taxon>Eleutherozoa</taxon>
        <taxon>Echinozoa</taxon>
        <taxon>Holothuroidea</taxon>
        <taxon>Aspidochirotacea</taxon>
        <taxon>Aspidochirotida</taxon>
        <taxon>Stichopodidae</taxon>
        <taxon>Apostichopus</taxon>
    </lineage>
</organism>
<evidence type="ECO:0000313" key="7">
    <source>
        <dbReference type="EMBL" id="PIK45474.1"/>
    </source>
</evidence>
<evidence type="ECO:0000256" key="1">
    <source>
        <dbReference type="ARBA" id="ARBA00004141"/>
    </source>
</evidence>
<feature type="transmembrane region" description="Helical" evidence="5">
    <location>
        <begin position="190"/>
        <end position="212"/>
    </location>
</feature>
<feature type="transmembrane region" description="Helical" evidence="5">
    <location>
        <begin position="224"/>
        <end position="245"/>
    </location>
</feature>
<dbReference type="InterPro" id="IPR000620">
    <property type="entry name" value="EamA_dom"/>
</dbReference>